<sequence length="436" mass="48836">MSRASLVADLRTHIDQLSGQIDAQKQRLRDLEQQRSDTRSRLNAILDPMAHLPLELQSQIFLCVVWTSHKPRVDPNDTPMILLNVCHLWRVIALSTPRLWAAICMDSYPRKANTVGYNQLCKSWLQRARNLPLSLGLDGCLKFRANVQALVTEYQDRLQSLTLNVDSILGIQIRMPGPLPALRSLTIRSDNTLYLDSDDEANLLDVLQASPGVSRFSMFNLFRKYDVEYLDRPPLTLPHLEDLRFGDPSPAMDANSASLLQYLCLPALKNLSLSALSIPDEELVSFLARSSPPLESLSVVALDVLWPTPLVDQCLRLIPTLTSLTLSAVFAGGINDLFHSFFEILGSPNLLPQLRRITLWASRRTKINYEELLSMLRTRRTTPLGSFELIFVPDFGIAESPSVSYAHPDTEVKAALRQLVTDGIRIHVGPAGDNLL</sequence>
<dbReference type="AlphaFoldDB" id="A0AAW0B8P6"/>
<name>A0AAW0B8P6_9AGAR</name>
<evidence type="ECO:0008006" key="4">
    <source>
        <dbReference type="Google" id="ProtNLM"/>
    </source>
</evidence>
<evidence type="ECO:0000313" key="3">
    <source>
        <dbReference type="Proteomes" id="UP001362999"/>
    </source>
</evidence>
<proteinExistence type="predicted"/>
<comment type="caution">
    <text evidence="2">The sequence shown here is derived from an EMBL/GenBank/DDBJ whole genome shotgun (WGS) entry which is preliminary data.</text>
</comment>
<keyword evidence="1" id="KW-0175">Coiled coil</keyword>
<dbReference type="InterPro" id="IPR032675">
    <property type="entry name" value="LRR_dom_sf"/>
</dbReference>
<dbReference type="EMBL" id="JAWWNJ010000037">
    <property type="protein sequence ID" value="KAK7022370.1"/>
    <property type="molecule type" value="Genomic_DNA"/>
</dbReference>
<organism evidence="2 3">
    <name type="scientific">Favolaschia claudopus</name>
    <dbReference type="NCBI Taxonomy" id="2862362"/>
    <lineage>
        <taxon>Eukaryota</taxon>
        <taxon>Fungi</taxon>
        <taxon>Dikarya</taxon>
        <taxon>Basidiomycota</taxon>
        <taxon>Agaricomycotina</taxon>
        <taxon>Agaricomycetes</taxon>
        <taxon>Agaricomycetidae</taxon>
        <taxon>Agaricales</taxon>
        <taxon>Marasmiineae</taxon>
        <taxon>Mycenaceae</taxon>
        <taxon>Favolaschia</taxon>
    </lineage>
</organism>
<evidence type="ECO:0000256" key="1">
    <source>
        <dbReference type="SAM" id="Coils"/>
    </source>
</evidence>
<dbReference type="Gene3D" id="3.80.10.10">
    <property type="entry name" value="Ribonuclease Inhibitor"/>
    <property type="match status" value="1"/>
</dbReference>
<reference evidence="2 3" key="1">
    <citation type="journal article" date="2024" name="J Genomics">
        <title>Draft genome sequencing and assembly of Favolaschia claudopus CIRM-BRFM 2984 isolated from oak limbs.</title>
        <authorList>
            <person name="Navarro D."/>
            <person name="Drula E."/>
            <person name="Chaduli D."/>
            <person name="Cazenave R."/>
            <person name="Ahrendt S."/>
            <person name="Wang J."/>
            <person name="Lipzen A."/>
            <person name="Daum C."/>
            <person name="Barry K."/>
            <person name="Grigoriev I.V."/>
            <person name="Favel A."/>
            <person name="Rosso M.N."/>
            <person name="Martin F."/>
        </authorList>
    </citation>
    <scope>NUCLEOTIDE SEQUENCE [LARGE SCALE GENOMIC DNA]</scope>
    <source>
        <strain evidence="2 3">CIRM-BRFM 2984</strain>
    </source>
</reference>
<feature type="coiled-coil region" evidence="1">
    <location>
        <begin position="7"/>
        <end position="41"/>
    </location>
</feature>
<accession>A0AAW0B8P6</accession>
<keyword evidence="3" id="KW-1185">Reference proteome</keyword>
<dbReference type="Proteomes" id="UP001362999">
    <property type="component" value="Unassembled WGS sequence"/>
</dbReference>
<protein>
    <recommendedName>
        <fullName evidence="4">F-box domain-containing protein</fullName>
    </recommendedName>
</protein>
<gene>
    <name evidence="2" type="ORF">R3P38DRAFT_2960730</name>
</gene>
<evidence type="ECO:0000313" key="2">
    <source>
        <dbReference type="EMBL" id="KAK7022370.1"/>
    </source>
</evidence>